<dbReference type="EMBL" id="BMFV01000003">
    <property type="protein sequence ID" value="GGH76292.1"/>
    <property type="molecule type" value="Genomic_DNA"/>
</dbReference>
<sequence length="315" mass="34331">MMVDYYVAIDGGGTKTDAVLFDHTGHIHHRVIGESTNPNAPTQEQLTERFKSIFNALFLSHKANISSLKHCFAGMSGADHPVLNDRIRQIIQGTLPVPAERVQVENDAVNALWSGTEGKEGMVVIAGTGSILYGRYANGESFRIGGWGHLVSDEGSGYHIGREAVAYALKAHDGLREKGVLFESLLKHFQIEKMSDVIPLIYDDPKPALAGVVPIVDKATAQGDPVAQQIMETAIQALLELIHAGLDHFNQKRISIVATGGIWKSETIYNNVRDQIEQPLIRPEVPPVYGSMIGALGEAGENNTFTTLKKLLMTK</sequence>
<dbReference type="InterPro" id="IPR043129">
    <property type="entry name" value="ATPase_NBD"/>
</dbReference>
<evidence type="ECO:0000313" key="3">
    <source>
        <dbReference type="Proteomes" id="UP000656813"/>
    </source>
</evidence>
<keyword evidence="2" id="KW-0808">Transferase</keyword>
<dbReference type="AlphaFoldDB" id="A0A8J3ELG9"/>
<keyword evidence="3" id="KW-1185">Reference proteome</keyword>
<dbReference type="InterPro" id="IPR002731">
    <property type="entry name" value="ATPase_BadF"/>
</dbReference>
<evidence type="ECO:0000313" key="2">
    <source>
        <dbReference type="EMBL" id="GGH76292.1"/>
    </source>
</evidence>
<feature type="domain" description="ATPase BadF/BadG/BcrA/BcrD type" evidence="1">
    <location>
        <begin position="9"/>
        <end position="298"/>
    </location>
</feature>
<keyword evidence="2" id="KW-0418">Kinase</keyword>
<proteinExistence type="predicted"/>
<dbReference type="PANTHER" id="PTHR43190:SF3">
    <property type="entry name" value="N-ACETYL-D-GLUCOSAMINE KINASE"/>
    <property type="match status" value="1"/>
</dbReference>
<accession>A0A8J3ELG9</accession>
<evidence type="ECO:0000259" key="1">
    <source>
        <dbReference type="Pfam" id="PF01869"/>
    </source>
</evidence>
<dbReference type="Pfam" id="PF01869">
    <property type="entry name" value="BcrAD_BadFG"/>
    <property type="match status" value="1"/>
</dbReference>
<dbReference type="CDD" id="cd24007">
    <property type="entry name" value="ASKHA_NBD_eukNAGK-like"/>
    <property type="match status" value="1"/>
</dbReference>
<dbReference type="PANTHER" id="PTHR43190">
    <property type="entry name" value="N-ACETYL-D-GLUCOSAMINE KINASE"/>
    <property type="match status" value="1"/>
</dbReference>
<gene>
    <name evidence="2" type="primary">murK</name>
    <name evidence="2" type="ORF">GCM10007096_06500</name>
</gene>
<dbReference type="GO" id="GO:0016301">
    <property type="term" value="F:kinase activity"/>
    <property type="evidence" value="ECO:0007669"/>
    <property type="project" value="UniProtKB-KW"/>
</dbReference>
<dbReference type="SUPFAM" id="SSF53067">
    <property type="entry name" value="Actin-like ATPase domain"/>
    <property type="match status" value="2"/>
</dbReference>
<protein>
    <submittedName>
        <fullName evidence="2">N-acetylmuramic acid/N-acetylglucosamine kinase</fullName>
    </submittedName>
</protein>
<name>A0A8J3ELG9_9BACL</name>
<comment type="caution">
    <text evidence="2">The sequence shown here is derived from an EMBL/GenBank/DDBJ whole genome shotgun (WGS) entry which is preliminary data.</text>
</comment>
<dbReference type="InterPro" id="IPR052519">
    <property type="entry name" value="Euk-type_GlcNAc_Kinase"/>
</dbReference>
<organism evidence="2 3">
    <name type="scientific">Pullulanibacillus pueri</name>
    <dbReference type="NCBI Taxonomy" id="1437324"/>
    <lineage>
        <taxon>Bacteria</taxon>
        <taxon>Bacillati</taxon>
        <taxon>Bacillota</taxon>
        <taxon>Bacilli</taxon>
        <taxon>Bacillales</taxon>
        <taxon>Sporolactobacillaceae</taxon>
        <taxon>Pullulanibacillus</taxon>
    </lineage>
</organism>
<reference evidence="2" key="2">
    <citation type="submission" date="2020-09" db="EMBL/GenBank/DDBJ databases">
        <authorList>
            <person name="Sun Q."/>
            <person name="Zhou Y."/>
        </authorList>
    </citation>
    <scope>NUCLEOTIDE SEQUENCE</scope>
    <source>
        <strain evidence="2">CGMCC 1.12777</strain>
    </source>
</reference>
<reference evidence="2" key="1">
    <citation type="journal article" date="2014" name="Int. J. Syst. Evol. Microbiol.">
        <title>Complete genome sequence of Corynebacterium casei LMG S-19264T (=DSM 44701T), isolated from a smear-ripened cheese.</title>
        <authorList>
            <consortium name="US DOE Joint Genome Institute (JGI-PGF)"/>
            <person name="Walter F."/>
            <person name="Albersmeier A."/>
            <person name="Kalinowski J."/>
            <person name="Ruckert C."/>
        </authorList>
    </citation>
    <scope>NUCLEOTIDE SEQUENCE</scope>
    <source>
        <strain evidence="2">CGMCC 1.12777</strain>
    </source>
</reference>
<dbReference type="Proteomes" id="UP000656813">
    <property type="component" value="Unassembled WGS sequence"/>
</dbReference>
<dbReference type="Gene3D" id="3.30.420.40">
    <property type="match status" value="2"/>
</dbReference>